<dbReference type="Gene3D" id="3.30.200.20">
    <property type="entry name" value="Phosphorylase Kinase, domain 1"/>
    <property type="match status" value="1"/>
</dbReference>
<evidence type="ECO:0000256" key="6">
    <source>
        <dbReference type="ARBA" id="ARBA00023136"/>
    </source>
</evidence>
<evidence type="ECO:0000256" key="8">
    <source>
        <dbReference type="SAM" id="SignalP"/>
    </source>
</evidence>
<evidence type="ECO:0000256" key="3">
    <source>
        <dbReference type="ARBA" id="ARBA00022692"/>
    </source>
</evidence>
<feature type="chain" id="PRO_5043609892" description="Protein kinase domain-containing protein" evidence="8">
    <location>
        <begin position="20"/>
        <end position="666"/>
    </location>
</feature>
<comment type="subcellular location">
    <subcellularLocation>
        <location evidence="1">Membrane</location>
    </subcellularLocation>
</comment>
<evidence type="ECO:0000313" key="11">
    <source>
        <dbReference type="Proteomes" id="UP001459277"/>
    </source>
</evidence>
<dbReference type="InterPro" id="IPR001245">
    <property type="entry name" value="Ser-Thr/Tyr_kinase_cat_dom"/>
</dbReference>
<dbReference type="SMART" id="SM00369">
    <property type="entry name" value="LRR_TYP"/>
    <property type="match status" value="3"/>
</dbReference>
<dbReference type="SUPFAM" id="SSF56112">
    <property type="entry name" value="Protein kinase-like (PK-like)"/>
    <property type="match status" value="1"/>
</dbReference>
<keyword evidence="3 7" id="KW-0812">Transmembrane</keyword>
<evidence type="ECO:0000313" key="10">
    <source>
        <dbReference type="EMBL" id="KAL0011353.1"/>
    </source>
</evidence>
<dbReference type="PANTHER" id="PTHR48007">
    <property type="entry name" value="LEUCINE-RICH REPEAT RECEPTOR-LIKE PROTEIN KINASE PXC1"/>
    <property type="match status" value="1"/>
</dbReference>
<dbReference type="InterPro" id="IPR011009">
    <property type="entry name" value="Kinase-like_dom_sf"/>
</dbReference>
<dbReference type="InterPro" id="IPR003591">
    <property type="entry name" value="Leu-rich_rpt_typical-subtyp"/>
</dbReference>
<dbReference type="AlphaFoldDB" id="A0AAW2DP11"/>
<keyword evidence="4" id="KW-0677">Repeat</keyword>
<evidence type="ECO:0000256" key="7">
    <source>
        <dbReference type="SAM" id="Phobius"/>
    </source>
</evidence>
<dbReference type="FunFam" id="3.30.200.20:FF:000466">
    <property type="entry name" value="Putative LRR receptor-like serine/threonine-protein kinase"/>
    <property type="match status" value="1"/>
</dbReference>
<organism evidence="10 11">
    <name type="scientific">Lithocarpus litseifolius</name>
    <dbReference type="NCBI Taxonomy" id="425828"/>
    <lineage>
        <taxon>Eukaryota</taxon>
        <taxon>Viridiplantae</taxon>
        <taxon>Streptophyta</taxon>
        <taxon>Embryophyta</taxon>
        <taxon>Tracheophyta</taxon>
        <taxon>Spermatophyta</taxon>
        <taxon>Magnoliopsida</taxon>
        <taxon>eudicotyledons</taxon>
        <taxon>Gunneridae</taxon>
        <taxon>Pentapetalae</taxon>
        <taxon>rosids</taxon>
        <taxon>fabids</taxon>
        <taxon>Fagales</taxon>
        <taxon>Fagaceae</taxon>
        <taxon>Lithocarpus</taxon>
    </lineage>
</organism>
<dbReference type="Pfam" id="PF07714">
    <property type="entry name" value="PK_Tyr_Ser-Thr"/>
    <property type="match status" value="1"/>
</dbReference>
<keyword evidence="8" id="KW-0732">Signal</keyword>
<dbReference type="Proteomes" id="UP001459277">
    <property type="component" value="Unassembled WGS sequence"/>
</dbReference>
<evidence type="ECO:0000256" key="5">
    <source>
        <dbReference type="ARBA" id="ARBA00022989"/>
    </source>
</evidence>
<keyword evidence="2" id="KW-0433">Leucine-rich repeat</keyword>
<feature type="transmembrane region" description="Helical" evidence="7">
    <location>
        <begin position="285"/>
        <end position="309"/>
    </location>
</feature>
<keyword evidence="5 7" id="KW-1133">Transmembrane helix</keyword>
<dbReference type="InterPro" id="IPR000719">
    <property type="entry name" value="Prot_kinase_dom"/>
</dbReference>
<evidence type="ECO:0000256" key="4">
    <source>
        <dbReference type="ARBA" id="ARBA00022737"/>
    </source>
</evidence>
<dbReference type="GO" id="GO:0016020">
    <property type="term" value="C:membrane"/>
    <property type="evidence" value="ECO:0007669"/>
    <property type="project" value="UniProtKB-SubCell"/>
</dbReference>
<dbReference type="EMBL" id="JAZDWU010000002">
    <property type="protein sequence ID" value="KAL0011353.1"/>
    <property type="molecule type" value="Genomic_DNA"/>
</dbReference>
<dbReference type="PROSITE" id="PS51450">
    <property type="entry name" value="LRR"/>
    <property type="match status" value="2"/>
</dbReference>
<evidence type="ECO:0000256" key="1">
    <source>
        <dbReference type="ARBA" id="ARBA00004370"/>
    </source>
</evidence>
<keyword evidence="11" id="KW-1185">Reference proteome</keyword>
<dbReference type="SUPFAM" id="SSF52058">
    <property type="entry name" value="L domain-like"/>
    <property type="match status" value="1"/>
</dbReference>
<evidence type="ECO:0000256" key="2">
    <source>
        <dbReference type="ARBA" id="ARBA00022614"/>
    </source>
</evidence>
<dbReference type="GO" id="GO:0004672">
    <property type="term" value="F:protein kinase activity"/>
    <property type="evidence" value="ECO:0007669"/>
    <property type="project" value="InterPro"/>
</dbReference>
<accession>A0AAW2DP11</accession>
<dbReference type="Gene3D" id="3.80.10.10">
    <property type="entry name" value="Ribonuclease Inhibitor"/>
    <property type="match status" value="2"/>
</dbReference>
<feature type="signal peptide" evidence="8">
    <location>
        <begin position="1"/>
        <end position="19"/>
    </location>
</feature>
<evidence type="ECO:0000259" key="9">
    <source>
        <dbReference type="PROSITE" id="PS50011"/>
    </source>
</evidence>
<dbReference type="InterPro" id="IPR001611">
    <property type="entry name" value="Leu-rich_rpt"/>
</dbReference>
<dbReference type="GO" id="GO:0005524">
    <property type="term" value="F:ATP binding"/>
    <property type="evidence" value="ECO:0007669"/>
    <property type="project" value="InterPro"/>
</dbReference>
<dbReference type="Gene3D" id="1.10.510.10">
    <property type="entry name" value="Transferase(Phosphotransferase) domain 1"/>
    <property type="match status" value="2"/>
</dbReference>
<dbReference type="PROSITE" id="PS50011">
    <property type="entry name" value="PROTEIN_KINASE_DOM"/>
    <property type="match status" value="1"/>
</dbReference>
<gene>
    <name evidence="10" type="ORF">SO802_006461</name>
</gene>
<dbReference type="PANTHER" id="PTHR48007:SF84">
    <property type="entry name" value="(WILD MALAYSIAN BANANA) HYPOTHETICAL PROTEIN"/>
    <property type="match status" value="1"/>
</dbReference>
<dbReference type="InterPro" id="IPR046959">
    <property type="entry name" value="PRK1-6/SRF4-like"/>
</dbReference>
<feature type="domain" description="Protein kinase" evidence="9">
    <location>
        <begin position="382"/>
        <end position="660"/>
    </location>
</feature>
<protein>
    <recommendedName>
        <fullName evidence="9">Protein kinase domain-containing protein</fullName>
    </recommendedName>
</protein>
<comment type="caution">
    <text evidence="10">The sequence shown here is derived from an EMBL/GenBank/DDBJ whole genome shotgun (WGS) entry which is preliminary data.</text>
</comment>
<reference evidence="10 11" key="1">
    <citation type="submission" date="2024-01" db="EMBL/GenBank/DDBJ databases">
        <title>A telomere-to-telomere, gap-free genome of sweet tea (Lithocarpus litseifolius).</title>
        <authorList>
            <person name="Zhou J."/>
        </authorList>
    </citation>
    <scope>NUCLEOTIDE SEQUENCE [LARGE SCALE GENOMIC DNA]</scope>
    <source>
        <strain evidence="10">Zhou-2022a</strain>
        <tissue evidence="10">Leaf</tissue>
    </source>
</reference>
<name>A0AAW2DP11_9ROSI</name>
<proteinExistence type="predicted"/>
<dbReference type="Pfam" id="PF13855">
    <property type="entry name" value="LRR_8"/>
    <property type="match status" value="1"/>
</dbReference>
<sequence>MKLFCRFLIAFSLIALVESSCNSTDRELVLKAFKSVSGFNLSWIQVADGKCPNPPITNIILPSRNLSGPISWKFLRNMSQLHTLDLSGNSLKGLVQLQGSLWSSPSLVRVNLSKNQFGGSINALGNGLFSSIQVLNLSSNRFTNVVQLSNFPNLTILDLSHNNLTTLPSGFTNLTKLKYLDISRNEISGNVKPISFLHSLNHLDLSINSMNGTFPSDFPPLGNLKFLNISFNNFTGKVLPEKYKEFGQTAFIHSGTSIFNNSNKTPKPNIRFPPVPINKHKPKPLVLILSCASAFLVFVFVSICVVFFCKRKRQRQKNKWAISKPVQIPFKFEKSGPFSFETESGTSWVVDIKEPTSAPVVMFEKPLMNLTFKDLILATSHFGKDSQLAEGRCGPVYRAILPGDIHVAIKVLENARDVHHHDAVSLFDQLSRLKHPNLLPLSGYCIAGKEKLVLYEFMANGDLHQWLHELPTGEPNVEDWSGDTWEVQNATGSHISSPEKLVWLTRHRIAVGIARGLAYLHHAGSKPVAHGHLVTSNVLLSEDFEPRIADFGFRNIGDRDIGESSSTEEDVYCFGVVLMELLTGRAGTAETVVWVRRLVREGLGVNSLDPRLRIGDDDSESVTEMVETLRVGYLCTNESPGKRPTMQQVLGLLKDIHPTHTVSVLS</sequence>
<keyword evidence="6 7" id="KW-0472">Membrane</keyword>
<dbReference type="PRINTS" id="PR00019">
    <property type="entry name" value="LEURICHRPT"/>
</dbReference>
<dbReference type="InterPro" id="IPR032675">
    <property type="entry name" value="LRR_dom_sf"/>
</dbReference>
<dbReference type="Pfam" id="PF00560">
    <property type="entry name" value="LRR_1"/>
    <property type="match status" value="1"/>
</dbReference>